<evidence type="ECO:0000256" key="1">
    <source>
        <dbReference type="ARBA" id="ARBA00008876"/>
    </source>
</evidence>
<protein>
    <submittedName>
        <fullName evidence="4">Fumarate hydratase</fullName>
    </submittedName>
</protein>
<dbReference type="NCBIfam" id="TIGR00723">
    <property type="entry name" value="ttdB_fumA_fumB"/>
    <property type="match status" value="1"/>
</dbReference>
<reference evidence="5" key="1">
    <citation type="submission" date="2017-09" db="EMBL/GenBank/DDBJ databases">
        <title>Depth-based differentiation of microbial function through sediment-hosted aquifers and enrichment of novel symbionts in the deep terrestrial subsurface.</title>
        <authorList>
            <person name="Probst A.J."/>
            <person name="Ladd B."/>
            <person name="Jarett J.K."/>
            <person name="Geller-Mcgrath D.E."/>
            <person name="Sieber C.M.K."/>
            <person name="Emerson J.B."/>
            <person name="Anantharaman K."/>
            <person name="Thomas B.C."/>
            <person name="Malmstrom R."/>
            <person name="Stieglmeier M."/>
            <person name="Klingl A."/>
            <person name="Woyke T."/>
            <person name="Ryan C.M."/>
            <person name="Banfield J.F."/>
        </authorList>
    </citation>
    <scope>NUCLEOTIDE SEQUENCE [LARGE SCALE GENOMIC DNA]</scope>
</reference>
<dbReference type="AlphaFoldDB" id="A0A2M7T8Z9"/>
<dbReference type="InterPro" id="IPR036660">
    <property type="entry name" value="Fe-S_hydroAse_TtdB_cat_sf"/>
</dbReference>
<feature type="domain" description="Fe-S hydro-lyase tartrate dehydratase beta-type catalytic" evidence="3">
    <location>
        <begin position="2"/>
        <end position="175"/>
    </location>
</feature>
<evidence type="ECO:0000313" key="5">
    <source>
        <dbReference type="Proteomes" id="UP000230956"/>
    </source>
</evidence>
<keyword evidence="2" id="KW-0456">Lyase</keyword>
<dbReference type="PANTHER" id="PTHR43351:SF2">
    <property type="entry name" value="L(+)-TARTRATE DEHYDRATASE SUBUNIT BETA-RELATED"/>
    <property type="match status" value="1"/>
</dbReference>
<sequence>MTIQIHTPLTVETVSSLKSGDKVEISGTIYTARDQAHKRIVAAIENGEALPFELAGQIIFYAGPAPTPPGKASGSIGPTTSARMDAVTPLLLEHGLKGVIGKGPRSQAVKDALSRYNAVYFAATGGVAALLSSYIKRVELIAYPDLGPEAVYKLEVENFPVIVAADAHGGDFYEQNRRLYKRA</sequence>
<evidence type="ECO:0000256" key="2">
    <source>
        <dbReference type="ARBA" id="ARBA00023239"/>
    </source>
</evidence>
<evidence type="ECO:0000259" key="3">
    <source>
        <dbReference type="Pfam" id="PF05683"/>
    </source>
</evidence>
<dbReference type="GO" id="GO:0016836">
    <property type="term" value="F:hydro-lyase activity"/>
    <property type="evidence" value="ECO:0007669"/>
    <property type="project" value="InterPro"/>
</dbReference>
<proteinExistence type="inferred from homology"/>
<comment type="caution">
    <text evidence="4">The sequence shown here is derived from an EMBL/GenBank/DDBJ whole genome shotgun (WGS) entry which is preliminary data.</text>
</comment>
<organism evidence="4 5">
    <name type="scientific">Candidatus Aquicultor secundus</name>
    <dbReference type="NCBI Taxonomy" id="1973895"/>
    <lineage>
        <taxon>Bacteria</taxon>
        <taxon>Bacillati</taxon>
        <taxon>Actinomycetota</taxon>
        <taxon>Candidatus Aquicultoria</taxon>
        <taxon>Candidatus Aquicultorales</taxon>
        <taxon>Candidatus Aquicultoraceae</taxon>
        <taxon>Candidatus Aquicultor</taxon>
    </lineage>
</organism>
<dbReference type="EMBL" id="PFNG01000091">
    <property type="protein sequence ID" value="PIZ40426.1"/>
    <property type="molecule type" value="Genomic_DNA"/>
</dbReference>
<dbReference type="PANTHER" id="PTHR43351">
    <property type="entry name" value="L(+)-TARTRATE DEHYDRATASE SUBUNIT BETA"/>
    <property type="match status" value="1"/>
</dbReference>
<dbReference type="Proteomes" id="UP000230956">
    <property type="component" value="Unassembled WGS sequence"/>
</dbReference>
<comment type="similarity">
    <text evidence="1">Belongs to the class-I fumarase family.</text>
</comment>
<gene>
    <name evidence="4" type="ORF">COY37_03830</name>
</gene>
<dbReference type="InterPro" id="IPR004647">
    <property type="entry name" value="Fe-S_hydro-lyase_TtdB-typ_cat"/>
</dbReference>
<dbReference type="Gene3D" id="3.20.130.10">
    <property type="entry name" value="Fe-S hydro-lyase, tartrate dehydratase beta-type, catalytic domain"/>
    <property type="match status" value="1"/>
</dbReference>
<evidence type="ECO:0000313" key="4">
    <source>
        <dbReference type="EMBL" id="PIZ40426.1"/>
    </source>
</evidence>
<name>A0A2M7T8Z9_9ACTN</name>
<dbReference type="SUPFAM" id="SSF117457">
    <property type="entry name" value="FumA C-terminal domain-like"/>
    <property type="match status" value="1"/>
</dbReference>
<dbReference type="Pfam" id="PF05683">
    <property type="entry name" value="Fumerase_C"/>
    <property type="match status" value="1"/>
</dbReference>
<accession>A0A2M7T8Z9</accession>